<dbReference type="PIRSF" id="PIRSF004925">
    <property type="entry name" value="HcaT"/>
    <property type="match status" value="1"/>
</dbReference>
<reference evidence="11" key="1">
    <citation type="submission" date="2017-08" db="EMBL/GenBank/DDBJ databases">
        <authorList>
            <person name="Varghese N."/>
            <person name="Submissions S."/>
        </authorList>
    </citation>
    <scope>NUCLEOTIDE SEQUENCE [LARGE SCALE GENOMIC DNA]</scope>
    <source>
        <strain evidence="11">KCTC 23107</strain>
    </source>
</reference>
<organism evidence="10 11">
    <name type="scientific">Hoeflea halophila</name>
    <dbReference type="NCBI Taxonomy" id="714899"/>
    <lineage>
        <taxon>Bacteria</taxon>
        <taxon>Pseudomonadati</taxon>
        <taxon>Pseudomonadota</taxon>
        <taxon>Alphaproteobacteria</taxon>
        <taxon>Hyphomicrobiales</taxon>
        <taxon>Rhizobiaceae</taxon>
        <taxon>Hoeflea</taxon>
    </lineage>
</organism>
<name>A0A286IBY9_9HYPH</name>
<feature type="transmembrane region" description="Helical" evidence="8">
    <location>
        <begin position="71"/>
        <end position="89"/>
    </location>
</feature>
<dbReference type="OrthoDB" id="9150135at2"/>
<gene>
    <name evidence="10" type="ORF">SAMN05877838_2521</name>
</gene>
<keyword evidence="2" id="KW-0813">Transport</keyword>
<feature type="transmembrane region" description="Helical" evidence="8">
    <location>
        <begin position="291"/>
        <end position="317"/>
    </location>
</feature>
<dbReference type="RefSeq" id="WP_097108100.1">
    <property type="nucleotide sequence ID" value="NZ_OCPC01000003.1"/>
</dbReference>
<evidence type="ECO:0000256" key="7">
    <source>
        <dbReference type="ARBA" id="ARBA00023136"/>
    </source>
</evidence>
<feature type="transmembrane region" description="Helical" evidence="8">
    <location>
        <begin position="157"/>
        <end position="177"/>
    </location>
</feature>
<evidence type="ECO:0000256" key="3">
    <source>
        <dbReference type="ARBA" id="ARBA00022475"/>
    </source>
</evidence>
<evidence type="ECO:0000313" key="10">
    <source>
        <dbReference type="EMBL" id="SOE17620.1"/>
    </source>
</evidence>
<feature type="transmembrane region" description="Helical" evidence="8">
    <location>
        <begin position="198"/>
        <end position="219"/>
    </location>
</feature>
<feature type="transmembrane region" description="Helical" evidence="8">
    <location>
        <begin position="359"/>
        <end position="378"/>
    </location>
</feature>
<dbReference type="GO" id="GO:0005886">
    <property type="term" value="C:plasma membrane"/>
    <property type="evidence" value="ECO:0007669"/>
    <property type="project" value="UniProtKB-SubCell"/>
</dbReference>
<proteinExistence type="predicted"/>
<evidence type="ECO:0000256" key="6">
    <source>
        <dbReference type="ARBA" id="ARBA00022989"/>
    </source>
</evidence>
<feature type="transmembrane region" description="Helical" evidence="8">
    <location>
        <begin position="42"/>
        <end position="59"/>
    </location>
</feature>
<dbReference type="InterPro" id="IPR026032">
    <property type="entry name" value="HcaT-like"/>
</dbReference>
<keyword evidence="6 8" id="KW-1133">Transmembrane helix</keyword>
<dbReference type="GO" id="GO:0030395">
    <property type="term" value="F:lactose binding"/>
    <property type="evidence" value="ECO:0007669"/>
    <property type="project" value="TreeGrafter"/>
</dbReference>
<evidence type="ECO:0000313" key="11">
    <source>
        <dbReference type="Proteomes" id="UP000219465"/>
    </source>
</evidence>
<keyword evidence="11" id="KW-1185">Reference proteome</keyword>
<keyword evidence="7 8" id="KW-0472">Membrane</keyword>
<keyword evidence="5 8" id="KW-0812">Transmembrane</keyword>
<dbReference type="Gene3D" id="1.20.1250.20">
    <property type="entry name" value="MFS general substrate transporter like domains"/>
    <property type="match status" value="2"/>
</dbReference>
<feature type="transmembrane region" description="Helical" evidence="8">
    <location>
        <begin position="329"/>
        <end position="353"/>
    </location>
</feature>
<evidence type="ECO:0000256" key="5">
    <source>
        <dbReference type="ARBA" id="ARBA00022692"/>
    </source>
</evidence>
<evidence type="ECO:0000256" key="2">
    <source>
        <dbReference type="ARBA" id="ARBA00022448"/>
    </source>
</evidence>
<evidence type="ECO:0000256" key="4">
    <source>
        <dbReference type="ARBA" id="ARBA00022519"/>
    </source>
</evidence>
<dbReference type="Pfam" id="PF12832">
    <property type="entry name" value="MFS_1_like"/>
    <property type="match status" value="1"/>
</dbReference>
<keyword evidence="3" id="KW-1003">Cell membrane</keyword>
<dbReference type="Proteomes" id="UP000219465">
    <property type="component" value="Unassembled WGS sequence"/>
</dbReference>
<feature type="transmembrane region" description="Helical" evidence="8">
    <location>
        <begin position="12"/>
        <end position="30"/>
    </location>
</feature>
<accession>A0A286IBY9</accession>
<evidence type="ECO:0000259" key="9">
    <source>
        <dbReference type="Pfam" id="PF12832"/>
    </source>
</evidence>
<dbReference type="AlphaFoldDB" id="A0A286IBY9"/>
<comment type="subcellular location">
    <subcellularLocation>
        <location evidence="1">Cell inner membrane</location>
        <topology evidence="1">Multi-pass membrane protein</topology>
    </subcellularLocation>
</comment>
<keyword evidence="4" id="KW-0997">Cell inner membrane</keyword>
<dbReference type="PANTHER" id="PTHR23522">
    <property type="entry name" value="BLL5896 PROTEIN"/>
    <property type="match status" value="1"/>
</dbReference>
<feature type="transmembrane region" description="Helical" evidence="8">
    <location>
        <begin position="129"/>
        <end position="151"/>
    </location>
</feature>
<evidence type="ECO:0000256" key="8">
    <source>
        <dbReference type="SAM" id="Phobius"/>
    </source>
</evidence>
<dbReference type="EMBL" id="OCPC01000003">
    <property type="protein sequence ID" value="SOE17620.1"/>
    <property type="molecule type" value="Genomic_DNA"/>
</dbReference>
<feature type="transmembrane region" description="Helical" evidence="8">
    <location>
        <begin position="95"/>
        <end position="117"/>
    </location>
</feature>
<dbReference type="PANTHER" id="PTHR23522:SF10">
    <property type="entry name" value="3-PHENYLPROPIONIC ACID TRANSPORTER-RELATED"/>
    <property type="match status" value="1"/>
</dbReference>
<feature type="transmembrane region" description="Helical" evidence="8">
    <location>
        <begin position="239"/>
        <end position="259"/>
    </location>
</feature>
<sequence length="387" mass="41814">MSKPEFAATRYYALAFWAPAVTVTYLPIWLNERGISDAGIGLINTLPMAGMLLFSVLVGRLADRAPDWKQAIMLGTGLAAFSSLLLGLAEDFWMILLVWTMATLPAGLVSPVADAATMRLSLRLGFSFGAVRAWGTIGFLAMCFVTGYVVLWLGASAFVWLIALACFSRFLAAVGLPRLRDADQPRTKAEGAFLSRDVIAAFRPWVLLPVIAGAILFANHMVMNAFSSLVWKQQGLSESTIGVLIALGAGAEAATMFAWKRINIRFAARVLILMAGIVSVVRWVGMTLSPPLWVIVLMQLGQAVTFTFSYLGCLYFIAKRTSEDISAEAQSLFGVMMQGFSILIVASFGIAFGVVGVNAFWICVALSALAILMVQISLRMRGPDPSD</sequence>
<dbReference type="InterPro" id="IPR036259">
    <property type="entry name" value="MFS_trans_sf"/>
</dbReference>
<evidence type="ECO:0000256" key="1">
    <source>
        <dbReference type="ARBA" id="ARBA00004429"/>
    </source>
</evidence>
<feature type="domain" description="Major facilitator superfamily associated" evidence="9">
    <location>
        <begin position="16"/>
        <end position="349"/>
    </location>
</feature>
<feature type="transmembrane region" description="Helical" evidence="8">
    <location>
        <begin position="266"/>
        <end position="285"/>
    </location>
</feature>
<dbReference type="GO" id="GO:0015528">
    <property type="term" value="F:lactose:proton symporter activity"/>
    <property type="evidence" value="ECO:0007669"/>
    <property type="project" value="TreeGrafter"/>
</dbReference>
<dbReference type="InterPro" id="IPR024989">
    <property type="entry name" value="MFS_assoc_dom"/>
</dbReference>
<protein>
    <submittedName>
        <fullName evidence="10">PPP family 3-phenylpropionic acid transporter</fullName>
    </submittedName>
</protein>
<dbReference type="SUPFAM" id="SSF103473">
    <property type="entry name" value="MFS general substrate transporter"/>
    <property type="match status" value="1"/>
</dbReference>